<feature type="compositionally biased region" description="Low complexity" evidence="8">
    <location>
        <begin position="1078"/>
        <end position="1089"/>
    </location>
</feature>
<evidence type="ECO:0000256" key="8">
    <source>
        <dbReference type="SAM" id="MobiDB-lite"/>
    </source>
</evidence>
<feature type="coiled-coil region" evidence="7">
    <location>
        <begin position="1296"/>
        <end position="1327"/>
    </location>
</feature>
<dbReference type="GO" id="GO:0003777">
    <property type="term" value="F:microtubule motor activity"/>
    <property type="evidence" value="ECO:0007669"/>
    <property type="project" value="InterPro"/>
</dbReference>
<dbReference type="GO" id="GO:0005737">
    <property type="term" value="C:cytoplasm"/>
    <property type="evidence" value="ECO:0007669"/>
    <property type="project" value="UniProtKB-SubCell"/>
</dbReference>
<evidence type="ECO:0000313" key="10">
    <source>
        <dbReference type="EMBL" id="CEQ39858.1"/>
    </source>
</evidence>
<feature type="coiled-coil region" evidence="7">
    <location>
        <begin position="1222"/>
        <end position="1249"/>
    </location>
</feature>
<gene>
    <name evidence="10" type="primary">SPOSA6832_01442</name>
</gene>
<reference evidence="11" key="1">
    <citation type="submission" date="2015-02" db="EMBL/GenBank/DDBJ databases">
        <authorList>
            <person name="Gon?alves P."/>
        </authorList>
    </citation>
    <scope>NUCLEOTIDE SEQUENCE [LARGE SCALE GENOMIC DNA]</scope>
</reference>
<dbReference type="EMBL" id="CENE01000004">
    <property type="protein sequence ID" value="CEQ39858.1"/>
    <property type="molecule type" value="Genomic_DNA"/>
</dbReference>
<dbReference type="InterPro" id="IPR001752">
    <property type="entry name" value="Kinesin_motor_dom"/>
</dbReference>
<feature type="region of interest" description="Disordered" evidence="8">
    <location>
        <begin position="995"/>
        <end position="1044"/>
    </location>
</feature>
<evidence type="ECO:0000313" key="11">
    <source>
        <dbReference type="Proteomes" id="UP000243876"/>
    </source>
</evidence>
<dbReference type="Gene3D" id="3.40.850.10">
    <property type="entry name" value="Kinesin motor domain"/>
    <property type="match status" value="1"/>
</dbReference>
<evidence type="ECO:0000256" key="4">
    <source>
        <dbReference type="ARBA" id="ARBA00022840"/>
    </source>
</evidence>
<proteinExistence type="inferred from homology"/>
<feature type="coiled-coil region" evidence="7">
    <location>
        <begin position="856"/>
        <end position="897"/>
    </location>
</feature>
<keyword evidence="4 6" id="KW-0067">ATP-binding</keyword>
<protein>
    <submittedName>
        <fullName evidence="10">SPOSA6832_01442-mRNA-1:cds</fullName>
    </submittedName>
</protein>
<evidence type="ECO:0000256" key="3">
    <source>
        <dbReference type="ARBA" id="ARBA00022741"/>
    </source>
</evidence>
<keyword evidence="6" id="KW-0505">Motor protein</keyword>
<keyword evidence="5 7" id="KW-0175">Coiled coil</keyword>
<evidence type="ECO:0000256" key="5">
    <source>
        <dbReference type="ARBA" id="ARBA00023054"/>
    </source>
</evidence>
<feature type="region of interest" description="Disordered" evidence="8">
    <location>
        <begin position="1856"/>
        <end position="1891"/>
    </location>
</feature>
<comment type="subcellular location">
    <subcellularLocation>
        <location evidence="1">Cytoplasm</location>
    </subcellularLocation>
</comment>
<feature type="region of interest" description="Disordered" evidence="8">
    <location>
        <begin position="1479"/>
        <end position="1501"/>
    </location>
</feature>
<evidence type="ECO:0000256" key="6">
    <source>
        <dbReference type="PROSITE-ProRule" id="PRU00283"/>
    </source>
</evidence>
<feature type="compositionally biased region" description="Basic and acidic residues" evidence="8">
    <location>
        <begin position="786"/>
        <end position="809"/>
    </location>
</feature>
<accession>A0A0D6EJE2</accession>
<dbReference type="Pfam" id="PF00225">
    <property type="entry name" value="Kinesin"/>
    <property type="match status" value="2"/>
</dbReference>
<organism evidence="10 11">
    <name type="scientific">Sporidiobolus salmonicolor</name>
    <name type="common">Yeast-like fungus</name>
    <name type="synonym">Sporobolomyces salmonicolor</name>
    <dbReference type="NCBI Taxonomy" id="5005"/>
    <lineage>
        <taxon>Eukaryota</taxon>
        <taxon>Fungi</taxon>
        <taxon>Dikarya</taxon>
        <taxon>Basidiomycota</taxon>
        <taxon>Pucciniomycotina</taxon>
        <taxon>Microbotryomycetes</taxon>
        <taxon>Sporidiobolales</taxon>
        <taxon>Sporidiobolaceae</taxon>
        <taxon>Sporobolomyces</taxon>
    </lineage>
</organism>
<comment type="similarity">
    <text evidence="6">Belongs to the TRAFAC class myosin-kinesin ATPase superfamily. Kinesin family.</text>
</comment>
<dbReference type="OrthoDB" id="3176171at2759"/>
<dbReference type="PRINTS" id="PR00380">
    <property type="entry name" value="KINESINHEAVY"/>
</dbReference>
<dbReference type="PROSITE" id="PS50067">
    <property type="entry name" value="KINESIN_MOTOR_2"/>
    <property type="match status" value="1"/>
</dbReference>
<dbReference type="PANTHER" id="PTHR47969">
    <property type="entry name" value="CHROMOSOME-ASSOCIATED KINESIN KIF4A-RELATED"/>
    <property type="match status" value="1"/>
</dbReference>
<dbReference type="GO" id="GO:0007018">
    <property type="term" value="P:microtubule-based movement"/>
    <property type="evidence" value="ECO:0007669"/>
    <property type="project" value="InterPro"/>
</dbReference>
<dbReference type="GO" id="GO:0051231">
    <property type="term" value="P:spindle elongation"/>
    <property type="evidence" value="ECO:0007669"/>
    <property type="project" value="TreeGrafter"/>
</dbReference>
<keyword evidence="11" id="KW-1185">Reference proteome</keyword>
<feature type="binding site" evidence="6">
    <location>
        <begin position="129"/>
        <end position="136"/>
    </location>
    <ligand>
        <name>ATP</name>
        <dbReference type="ChEBI" id="CHEBI:30616"/>
    </ligand>
</feature>
<evidence type="ECO:0000256" key="7">
    <source>
        <dbReference type="SAM" id="Coils"/>
    </source>
</evidence>
<keyword evidence="3 6" id="KW-0547">Nucleotide-binding</keyword>
<feature type="compositionally biased region" description="Polar residues" evidence="8">
    <location>
        <begin position="946"/>
        <end position="955"/>
    </location>
</feature>
<feature type="coiled-coil region" evidence="7">
    <location>
        <begin position="586"/>
        <end position="627"/>
    </location>
</feature>
<feature type="compositionally biased region" description="Acidic residues" evidence="8">
    <location>
        <begin position="932"/>
        <end position="943"/>
    </location>
</feature>
<feature type="compositionally biased region" description="Basic and acidic residues" evidence="8">
    <location>
        <begin position="1876"/>
        <end position="1891"/>
    </location>
</feature>
<feature type="region of interest" description="Disordered" evidence="8">
    <location>
        <begin position="786"/>
        <end position="856"/>
    </location>
</feature>
<dbReference type="InterPro" id="IPR036961">
    <property type="entry name" value="Kinesin_motor_dom_sf"/>
</dbReference>
<dbReference type="SUPFAM" id="SSF52540">
    <property type="entry name" value="P-loop containing nucleoside triphosphate hydrolases"/>
    <property type="match status" value="1"/>
</dbReference>
<sequence length="1914" mass="209687">MVASGRSTPLSAGRRRESSAGTVADGSSVKVVVRIRPNPGSEAQNVPQRFQRTVLQALSTTTLQAESGGPAAASPAAAVAAAKHGGAKSLFTYDRVIGPDERQPAVYECASSLVDSFLEGMNATILAYGQTSSGKSYTMGTDNAFSDSIGDERQGITPRAVAEIFDRMKEVQRESKGATSFTSKVSYIEIYNEDLIDLLAGDMDARPTVQIREDKQGNIIWSGLREVKVSTAADVMNLLATGSTLRQTGATDMNAQSSRSHAIFSLTITQRKWSGLGPPPSVNTSPQSPRIANRLSGLPRVTSPTPGARASTPTSDRPGSRSGLRPPSQIGRPSSPLGNESAYGGADSWSTLTSKFHFVDLAGSERVSTCLCYLLKRTSALGERAKEGISIVSGPRESSFAAPRRADLPILQNAGLHALGNVISALGDPTKKATHIPYRDSKLTRLLQDSLGGNAKTMMIACVSPAEFNLHETLSTLKYANRARNIKNRAEINEVEVGWDDVEHLQRSILKLRAELAAIKCGDGTAMASIAEESTHRSLGATLPEFELQQKVAQLTAELAKAQSGGSTASSTMSRDQFERAVEPIVEEYERSLSALESQLSLTKAALGHSEDEMRDLEARIDEEVKANEVNSQLIDELRVRVAKLSEREATTEAYVRDLEAKLKDVDDADETHGLAVSDLRKELTRSREQAETTELYIKELEARLAKTDESNASLRRQIEVLERDVERREEAHRELETRLSLLDTSGEHKLLLAEIDEKDKRVLDLERDLDEFRMQAAAAAEETQRLQKLAEDEKTAREELQSRVRTLERSSVAPSVPRGRQSSFTPPQTPATLAEGEPTDENAATSSPSSSDSLVAALQQQIDKLQASHAETLAELDIAKEKYRDSLKEIGDLNSQVQEAKLVHSASDTSASDSATSPASSRFRRGRQLVGDDDEDNDEVEELMTPTSPLSSRGGSPVTLRTAARSPHARRSMPLSPQHRLSFLGRGQGVLSASSHSRSASLSQELSLAVSSQTSSPPGPRPVSPSPSSHSHRESFYGPSERSYEQMKNEVMKLQSVLNEREQEISALESTLHQLRTPTMPSSTTNTSLASLGDSPHPPQILANGRSTPPPSEPAEGDLNLSPRTRAAFDALKADLSGTGLGLVNTGTNEEEANASRLDDLMRSMAKKESAHREAIETLEEQLATLQRQHDELTVLSRDQVVNMSSEISKLRTDLEGRPEASHYESQLKALQDDLDAKGAELDRSRQEAAETLEVAKEELAAGTSAPLRVYRFPTLTCVFAEHKRLLELTSAEHAADLARTKDEHAEAIKRAADEQDEVLRQKEAEHKAAIESLGVQHEETVRLLTESHDKVLSESVTNNSAALAQLRDEHAAALETASADFERRLHEAEDAHSGERDKLREDHAAALDTQTSAHAAELAAITDRHSSQHESALEALAASHKKAVDELKDEHSTRLEELLAEQEALQQRLVEAQSNALSTQRDAHTSAFEDAQQQRESDLEQLRSALTEEYTSAREALAKEHGGALAALTADHQTAIERIKAEHEQILVEQQNSHSRALQEATSTQQTLLKAVEMERDDISATHEKVVAELEALRAEHAQTKAALLTSTSEHEAMTARFADLSKQHENVVADHQKKLAALEERLAQSSVSPANAELQEALDALSTLERALLESQQERERLLSQVQELRGGEDKGKSQYDSIFKDLEQYRASVVKLDSELVKTRRERDSLSAQLARASLSSNHGLGILASSPNPDSASIVGSPVASTPDRAMSPILRLTKQLSHCESELEQTYAKLNANAAEIARLESEHHADADLINTLESALNDSERNLRKTRMNANEIVRERDQYKAENERLRIEAQDSHTTSESYRQSVLDMEERLQEQRNREARAERARQELELRMQEAGRKRSKLQCF</sequence>
<dbReference type="Proteomes" id="UP000243876">
    <property type="component" value="Unassembled WGS sequence"/>
</dbReference>
<dbReference type="InterPro" id="IPR027417">
    <property type="entry name" value="P-loop_NTPase"/>
</dbReference>
<dbReference type="GO" id="GO:0005524">
    <property type="term" value="F:ATP binding"/>
    <property type="evidence" value="ECO:0007669"/>
    <property type="project" value="UniProtKB-UniRule"/>
</dbReference>
<feature type="domain" description="Kinesin motor" evidence="9">
    <location>
        <begin position="28"/>
        <end position="486"/>
    </location>
</feature>
<feature type="compositionally biased region" description="Low complexity" evidence="8">
    <location>
        <begin position="906"/>
        <end position="922"/>
    </location>
</feature>
<keyword evidence="2" id="KW-0963">Cytoplasm</keyword>
<evidence type="ECO:0000256" key="2">
    <source>
        <dbReference type="ARBA" id="ARBA00022490"/>
    </source>
</evidence>
<feature type="compositionally biased region" description="Low complexity" evidence="8">
    <location>
        <begin position="995"/>
        <end position="1017"/>
    </location>
</feature>
<name>A0A0D6EJE2_SPOSA</name>
<dbReference type="InterPro" id="IPR027640">
    <property type="entry name" value="Kinesin-like_fam"/>
</dbReference>
<feature type="region of interest" description="Disordered" evidence="8">
    <location>
        <begin position="1072"/>
        <end position="1119"/>
    </location>
</feature>
<feature type="coiled-coil region" evidence="7">
    <location>
        <begin position="1045"/>
        <end position="1072"/>
    </location>
</feature>
<feature type="region of interest" description="Disordered" evidence="8">
    <location>
        <begin position="902"/>
        <end position="981"/>
    </location>
</feature>
<dbReference type="GO" id="GO:0005875">
    <property type="term" value="C:microtubule associated complex"/>
    <property type="evidence" value="ECO:0007669"/>
    <property type="project" value="TreeGrafter"/>
</dbReference>
<dbReference type="Gene3D" id="1.20.5.170">
    <property type="match status" value="1"/>
</dbReference>
<dbReference type="PANTHER" id="PTHR47969:SF15">
    <property type="entry name" value="CHROMOSOME-ASSOCIATED KINESIN KIF4A-RELATED"/>
    <property type="match status" value="1"/>
</dbReference>
<evidence type="ECO:0000259" key="9">
    <source>
        <dbReference type="PROSITE" id="PS50067"/>
    </source>
</evidence>
<feature type="region of interest" description="Disordered" evidence="8">
    <location>
        <begin position="274"/>
        <end position="343"/>
    </location>
</feature>
<dbReference type="GO" id="GO:0008017">
    <property type="term" value="F:microtubule binding"/>
    <property type="evidence" value="ECO:0007669"/>
    <property type="project" value="InterPro"/>
</dbReference>
<dbReference type="GO" id="GO:0007052">
    <property type="term" value="P:mitotic spindle organization"/>
    <property type="evidence" value="ECO:0007669"/>
    <property type="project" value="TreeGrafter"/>
</dbReference>
<feature type="compositionally biased region" description="Polar residues" evidence="8">
    <location>
        <begin position="1862"/>
        <end position="1871"/>
    </location>
</feature>
<feature type="region of interest" description="Disordered" evidence="8">
    <location>
        <begin position="1"/>
        <end position="23"/>
    </location>
</feature>
<feature type="coiled-coil region" evidence="7">
    <location>
        <begin position="1578"/>
        <end position="1733"/>
    </location>
</feature>
<dbReference type="PROSITE" id="PS00411">
    <property type="entry name" value="KINESIN_MOTOR_1"/>
    <property type="match status" value="1"/>
</dbReference>
<dbReference type="InterPro" id="IPR019821">
    <property type="entry name" value="Kinesin_motor_CS"/>
</dbReference>
<dbReference type="SMART" id="SM00129">
    <property type="entry name" value="KISc"/>
    <property type="match status" value="1"/>
</dbReference>
<feature type="coiled-coil region" evidence="7">
    <location>
        <begin position="1163"/>
        <end position="1197"/>
    </location>
</feature>
<feature type="compositionally biased region" description="Polar residues" evidence="8">
    <location>
        <begin position="1"/>
        <end position="10"/>
    </location>
</feature>
<evidence type="ECO:0000256" key="1">
    <source>
        <dbReference type="ARBA" id="ARBA00004496"/>
    </source>
</evidence>